<accession>A0AA47M6X0</accession>
<dbReference type="Proteomes" id="UP001174136">
    <property type="component" value="Unassembled WGS sequence"/>
</dbReference>
<protein>
    <submittedName>
        <fullName evidence="1">Tetratricopeptide repeat protein 38</fullName>
    </submittedName>
</protein>
<keyword evidence="2" id="KW-1185">Reference proteome</keyword>
<reference evidence="1" key="1">
    <citation type="journal article" date="2023" name="Front. Mar. Sci.">
        <title>A new Merluccius polli reference genome to investigate the effects of global change in West African waters.</title>
        <authorList>
            <person name="Mateo J.L."/>
            <person name="Blanco-Fernandez C."/>
            <person name="Garcia-Vazquez E."/>
            <person name="Machado-Schiaffino G."/>
        </authorList>
    </citation>
    <scope>NUCLEOTIDE SEQUENCE</scope>
    <source>
        <strain evidence="1">C29</strain>
        <tissue evidence="1">Fin</tissue>
    </source>
</reference>
<gene>
    <name evidence="1" type="primary">ttc38_1</name>
    <name evidence="1" type="ORF">N1851_029780</name>
</gene>
<evidence type="ECO:0000313" key="2">
    <source>
        <dbReference type="Proteomes" id="UP001174136"/>
    </source>
</evidence>
<evidence type="ECO:0000313" key="1">
    <source>
        <dbReference type="EMBL" id="KAK0134612.1"/>
    </source>
</evidence>
<dbReference type="EMBL" id="JAOPHQ010005694">
    <property type="protein sequence ID" value="KAK0134612.1"/>
    <property type="molecule type" value="Genomic_DNA"/>
</dbReference>
<dbReference type="AlphaFoldDB" id="A0AA47M6X0"/>
<comment type="caution">
    <text evidence="1">The sequence shown here is derived from an EMBL/GenBank/DDBJ whole genome shotgun (WGS) entry which is preliminary data.</text>
</comment>
<organism evidence="1 2">
    <name type="scientific">Merluccius polli</name>
    <name type="common">Benguela hake</name>
    <name type="synonym">Merluccius cadenati</name>
    <dbReference type="NCBI Taxonomy" id="89951"/>
    <lineage>
        <taxon>Eukaryota</taxon>
        <taxon>Metazoa</taxon>
        <taxon>Chordata</taxon>
        <taxon>Craniata</taxon>
        <taxon>Vertebrata</taxon>
        <taxon>Euteleostomi</taxon>
        <taxon>Actinopterygii</taxon>
        <taxon>Neopterygii</taxon>
        <taxon>Teleostei</taxon>
        <taxon>Neoteleostei</taxon>
        <taxon>Acanthomorphata</taxon>
        <taxon>Zeiogadaria</taxon>
        <taxon>Gadariae</taxon>
        <taxon>Gadiformes</taxon>
        <taxon>Gadoidei</taxon>
        <taxon>Merlucciidae</taxon>
        <taxon>Merluccius</taxon>
    </lineage>
</organism>
<name>A0AA47M6X0_MERPO</name>
<proteinExistence type="predicted"/>
<sequence length="109" mass="12739">MVRCGWRLTCPHSIRCPEAVNLLEPCWTRWTPALCSTDSKWRVRPSLLWASQRHFSERDRWQELLRVTLPHTNDHVMVFNDVHFLMASLGAQETDASQRPLEGLRDVGQ</sequence>